<evidence type="ECO:0000313" key="2">
    <source>
        <dbReference type="Proteomes" id="UP001164250"/>
    </source>
</evidence>
<gene>
    <name evidence="1" type="ORF">Patl1_11317</name>
</gene>
<accession>A0ACC1A2X0</accession>
<keyword evidence="2" id="KW-1185">Reference proteome</keyword>
<comment type="caution">
    <text evidence="1">The sequence shown here is derived from an EMBL/GenBank/DDBJ whole genome shotgun (WGS) entry which is preliminary data.</text>
</comment>
<organism evidence="1 2">
    <name type="scientific">Pistacia atlantica</name>
    <dbReference type="NCBI Taxonomy" id="434234"/>
    <lineage>
        <taxon>Eukaryota</taxon>
        <taxon>Viridiplantae</taxon>
        <taxon>Streptophyta</taxon>
        <taxon>Embryophyta</taxon>
        <taxon>Tracheophyta</taxon>
        <taxon>Spermatophyta</taxon>
        <taxon>Magnoliopsida</taxon>
        <taxon>eudicotyledons</taxon>
        <taxon>Gunneridae</taxon>
        <taxon>Pentapetalae</taxon>
        <taxon>rosids</taxon>
        <taxon>malvids</taxon>
        <taxon>Sapindales</taxon>
        <taxon>Anacardiaceae</taxon>
        <taxon>Pistacia</taxon>
    </lineage>
</organism>
<sequence>MSASSDQLDTISGVALQLQHKLLWFKEVSTYVNPSDTQAKNGDGKTPKALFDETHTDLKEKGEKWRKDAANSCMIVATLIATVVFAAAFTILSFTIFVISDGISLVLSVCSILTFLSILTSYAEKDFLLVLPTKLMVGLSTLLLSIAAMMVVFCATIFIVFKDGKIWVPILLSVIASVPVIVFVKQQWPLLIDVARLTYNISFRFDNEGNARKRNMLCNKDDNGGCWSHLKERCGYYKSKCHKLS</sequence>
<dbReference type="Proteomes" id="UP001164250">
    <property type="component" value="Chromosome 12"/>
</dbReference>
<evidence type="ECO:0000313" key="1">
    <source>
        <dbReference type="EMBL" id="KAJ0080647.1"/>
    </source>
</evidence>
<name>A0ACC1A2X0_9ROSI</name>
<proteinExistence type="predicted"/>
<dbReference type="EMBL" id="CM047908">
    <property type="protein sequence ID" value="KAJ0080647.1"/>
    <property type="molecule type" value="Genomic_DNA"/>
</dbReference>
<protein>
    <submittedName>
        <fullName evidence="1">Uncharacterized protein</fullName>
    </submittedName>
</protein>
<reference evidence="2" key="1">
    <citation type="journal article" date="2023" name="G3 (Bethesda)">
        <title>Genome assembly and association tests identify interacting loci associated with vigor, precocity, and sex in interspecific pistachio rootstocks.</title>
        <authorList>
            <person name="Palmer W."/>
            <person name="Jacygrad E."/>
            <person name="Sagayaradj S."/>
            <person name="Cavanaugh K."/>
            <person name="Han R."/>
            <person name="Bertier L."/>
            <person name="Beede B."/>
            <person name="Kafkas S."/>
            <person name="Golino D."/>
            <person name="Preece J."/>
            <person name="Michelmore R."/>
        </authorList>
    </citation>
    <scope>NUCLEOTIDE SEQUENCE [LARGE SCALE GENOMIC DNA]</scope>
</reference>